<evidence type="ECO:0000259" key="1">
    <source>
        <dbReference type="Pfam" id="PF11716"/>
    </source>
</evidence>
<dbReference type="Pfam" id="PF11716">
    <property type="entry name" value="MDMPI_N"/>
    <property type="match status" value="1"/>
</dbReference>
<dbReference type="EMBL" id="JAFDVD010000004">
    <property type="protein sequence ID" value="MBM6399322.1"/>
    <property type="molecule type" value="Genomic_DNA"/>
</dbReference>
<keyword evidence="2" id="KW-0413">Isomerase</keyword>
<name>A0ABS2CHH7_9MICO</name>
<feature type="domain" description="Mycothiol-dependent maleylpyruvate isomerase metal-binding" evidence="1">
    <location>
        <begin position="18"/>
        <end position="160"/>
    </location>
</feature>
<organism evidence="2 3">
    <name type="scientific">Phycicoccus sonneratiae</name>
    <dbReference type="NCBI Taxonomy" id="2807628"/>
    <lineage>
        <taxon>Bacteria</taxon>
        <taxon>Bacillati</taxon>
        <taxon>Actinomycetota</taxon>
        <taxon>Actinomycetes</taxon>
        <taxon>Micrococcales</taxon>
        <taxon>Intrasporangiaceae</taxon>
        <taxon>Phycicoccus</taxon>
    </lineage>
</organism>
<sequence>MGFTVPHEEALDAFSTSVDSFVEAARAVDELALFAPSRCHGWTRFEVVDHVLAGWRELLGGMAARTPGPATVDAVTYWTDWGEAHAADDPVAVLMAQRRHADAHPRPSAAVAALTEVAEQLRLVSPSLPDGHHAFQGQVLTSGDLLATWAVETVVHQLDLGIPHPPPAAALNLARRTAAEVPDLVGRA</sequence>
<comment type="caution">
    <text evidence="2">The sequence shown here is derived from an EMBL/GenBank/DDBJ whole genome shotgun (WGS) entry which is preliminary data.</text>
</comment>
<accession>A0ABS2CHH7</accession>
<keyword evidence="3" id="KW-1185">Reference proteome</keyword>
<gene>
    <name evidence="2" type="ORF">JQN70_02870</name>
</gene>
<dbReference type="GO" id="GO:0016853">
    <property type="term" value="F:isomerase activity"/>
    <property type="evidence" value="ECO:0007669"/>
    <property type="project" value="UniProtKB-KW"/>
</dbReference>
<dbReference type="Gene3D" id="1.20.120.450">
    <property type="entry name" value="dinb family like domain"/>
    <property type="match status" value="1"/>
</dbReference>
<dbReference type="InterPro" id="IPR024344">
    <property type="entry name" value="MDMPI_metal-binding"/>
</dbReference>
<reference evidence="2" key="1">
    <citation type="submission" date="2021-02" db="EMBL/GenBank/DDBJ databases">
        <title>Phycicoccus sp. MQZ13P-5T, whole genome shotgun sequence.</title>
        <authorList>
            <person name="Tuo L."/>
        </authorList>
    </citation>
    <scope>NUCLEOTIDE SEQUENCE</scope>
    <source>
        <strain evidence="2">MQZ13P-5</strain>
    </source>
</reference>
<protein>
    <submittedName>
        <fullName evidence="2">Maleylpyruvate isomerase N-terminal domain-containing protein</fullName>
    </submittedName>
</protein>
<dbReference type="SUPFAM" id="SSF109854">
    <property type="entry name" value="DinB/YfiT-like putative metalloenzymes"/>
    <property type="match status" value="1"/>
</dbReference>
<evidence type="ECO:0000313" key="3">
    <source>
        <dbReference type="Proteomes" id="UP001430172"/>
    </source>
</evidence>
<evidence type="ECO:0000313" key="2">
    <source>
        <dbReference type="EMBL" id="MBM6399322.1"/>
    </source>
</evidence>
<proteinExistence type="predicted"/>
<dbReference type="InterPro" id="IPR034660">
    <property type="entry name" value="DinB/YfiT-like"/>
</dbReference>
<dbReference type="RefSeq" id="WP_204129818.1">
    <property type="nucleotide sequence ID" value="NZ_JAFDVD010000004.1"/>
</dbReference>
<dbReference type="Proteomes" id="UP001430172">
    <property type="component" value="Unassembled WGS sequence"/>
</dbReference>